<reference evidence="1 2" key="1">
    <citation type="submission" date="2014-08" db="EMBL/GenBank/DDBJ databases">
        <title>Whole genome shotgun sequence of Rhizobium rubi NBRC 13261.</title>
        <authorList>
            <person name="Katano-Makiyama Y."/>
            <person name="Hosoyama A."/>
            <person name="Hashimoto M."/>
            <person name="Hosoyama Y."/>
            <person name="Noguchi M."/>
            <person name="Tsuchikane K."/>
            <person name="Uohara A."/>
            <person name="Ohji S."/>
            <person name="Ichikawa N."/>
            <person name="Kimura A."/>
            <person name="Yamazoe A."/>
            <person name="Fujita N."/>
        </authorList>
    </citation>
    <scope>NUCLEOTIDE SEQUENCE [LARGE SCALE GENOMIC DNA]</scope>
    <source>
        <strain evidence="1 2">NBRC 13261</strain>
    </source>
</reference>
<name>A0A081CW68_9HYPH</name>
<dbReference type="Proteomes" id="UP000028701">
    <property type="component" value="Unassembled WGS sequence"/>
</dbReference>
<dbReference type="AlphaFoldDB" id="A0A081CW68"/>
<dbReference type="eggNOG" id="COG0645">
    <property type="taxonomic scope" value="Bacteria"/>
</dbReference>
<accession>A0A081CW68</accession>
<dbReference type="PANTHER" id="PTHR37807:SF3">
    <property type="entry name" value="OS07G0160300 PROTEIN"/>
    <property type="match status" value="1"/>
</dbReference>
<dbReference type="Pfam" id="PF13671">
    <property type="entry name" value="AAA_33"/>
    <property type="match status" value="1"/>
</dbReference>
<dbReference type="InterPro" id="IPR027417">
    <property type="entry name" value="P-loop_NTPase"/>
</dbReference>
<proteinExistence type="predicted"/>
<organism evidence="1 2">
    <name type="scientific">Agrobacterium rubi TR3 = NBRC 13261</name>
    <dbReference type="NCBI Taxonomy" id="1368415"/>
    <lineage>
        <taxon>Bacteria</taxon>
        <taxon>Pseudomonadati</taxon>
        <taxon>Pseudomonadota</taxon>
        <taxon>Alphaproteobacteria</taxon>
        <taxon>Hyphomicrobiales</taxon>
        <taxon>Rhizobiaceae</taxon>
        <taxon>Rhizobium/Agrobacterium group</taxon>
        <taxon>Agrobacterium</taxon>
    </lineage>
</organism>
<sequence>MLIIFGGLPGSGKSTIAQALAARLQATYMRVDTIEQAIRSSNSMTAGADVGSAGYVALYRIAADNLELGQTVIADTVNRIEITRAAFRKTATDAQRAFLEIEISCSDPELHQHRAETRQSTIEGHISPTWKDIQARTFEPWNADLRIDTAVLSVEESVARIMDVIRDRSGAVE</sequence>
<dbReference type="RefSeq" id="WP_045230469.1">
    <property type="nucleotide sequence ID" value="NZ_BBJU01000014.1"/>
</dbReference>
<evidence type="ECO:0000313" key="1">
    <source>
        <dbReference type="EMBL" id="GAK70914.1"/>
    </source>
</evidence>
<dbReference type="EMBL" id="BBJU01000014">
    <property type="protein sequence ID" value="GAK70914.1"/>
    <property type="molecule type" value="Genomic_DNA"/>
</dbReference>
<dbReference type="Gene3D" id="3.40.50.300">
    <property type="entry name" value="P-loop containing nucleotide triphosphate hydrolases"/>
    <property type="match status" value="1"/>
</dbReference>
<dbReference type="SUPFAM" id="SSF52540">
    <property type="entry name" value="P-loop containing nucleoside triphosphate hydrolases"/>
    <property type="match status" value="1"/>
</dbReference>
<dbReference type="OrthoDB" id="3819922at2"/>
<gene>
    <name evidence="1" type="ORF">RRU01S_14_01350</name>
</gene>
<protein>
    <recommendedName>
        <fullName evidence="3">Adenylyl-sulfate kinase</fullName>
    </recommendedName>
</protein>
<evidence type="ECO:0008006" key="3">
    <source>
        <dbReference type="Google" id="ProtNLM"/>
    </source>
</evidence>
<dbReference type="PANTHER" id="PTHR37807">
    <property type="entry name" value="OS07G0160300 PROTEIN"/>
    <property type="match status" value="1"/>
</dbReference>
<comment type="caution">
    <text evidence="1">The sequence shown here is derived from an EMBL/GenBank/DDBJ whole genome shotgun (WGS) entry which is preliminary data.</text>
</comment>
<evidence type="ECO:0000313" key="2">
    <source>
        <dbReference type="Proteomes" id="UP000028701"/>
    </source>
</evidence>